<dbReference type="EMBL" id="NGKW01000027">
    <property type="protein sequence ID" value="OTN83647.1"/>
    <property type="molecule type" value="Genomic_DNA"/>
</dbReference>
<name>A0A242ARQ6_ENTFC</name>
<dbReference type="AlphaFoldDB" id="A0A242ARQ6"/>
<dbReference type="RefSeq" id="WP_086324026.1">
    <property type="nucleotide sequence ID" value="NZ_NGKW01000027.1"/>
</dbReference>
<comment type="caution">
    <text evidence="1">The sequence shown here is derived from an EMBL/GenBank/DDBJ whole genome shotgun (WGS) entry which is preliminary data.</text>
</comment>
<sequence length="238" mass="28643">MKTETFIRAFFEENIINYENNYRTDSLFGEYFNSRFISDQMIANKYISNTTISRNEIDWDFANRVYKDALDWKNSTIYNIDPDLVSKTSTSIVYWDNLKNKRLINFFNELIDKWKITKYLYSNDILLVYQKAVYYVNFSKRLLVKFFESKYISMEEINVLVLSVPWRLMIIYGELGLQKSYLEAGKICYFIEESLNDNKINFIDKNLIFNDEEKKYGYTTVEKKVIRRFEVQRNAGEI</sequence>
<gene>
    <name evidence="1" type="ORF">A5810_003128</name>
</gene>
<evidence type="ECO:0000313" key="1">
    <source>
        <dbReference type="EMBL" id="OTN83647.1"/>
    </source>
</evidence>
<proteinExistence type="predicted"/>
<evidence type="ECO:0000313" key="2">
    <source>
        <dbReference type="Proteomes" id="UP000194885"/>
    </source>
</evidence>
<organism evidence="1 2">
    <name type="scientific">Enterococcus faecium</name>
    <name type="common">Streptococcus faecium</name>
    <dbReference type="NCBI Taxonomy" id="1352"/>
    <lineage>
        <taxon>Bacteria</taxon>
        <taxon>Bacillati</taxon>
        <taxon>Bacillota</taxon>
        <taxon>Bacilli</taxon>
        <taxon>Lactobacillales</taxon>
        <taxon>Enterococcaceae</taxon>
        <taxon>Enterococcus</taxon>
    </lineage>
</organism>
<protein>
    <submittedName>
        <fullName evidence="1">Uncharacterized protein</fullName>
    </submittedName>
</protein>
<accession>A0A242ARQ6</accession>
<dbReference type="Proteomes" id="UP000194885">
    <property type="component" value="Unassembled WGS sequence"/>
</dbReference>
<reference evidence="1 2" key="1">
    <citation type="submission" date="2017-05" db="EMBL/GenBank/DDBJ databases">
        <title>The Genome Sequence of Enterococcus faecium 7H8_DIV0219.</title>
        <authorList>
            <consortium name="The Broad Institute Genomics Platform"/>
            <consortium name="The Broad Institute Genomic Center for Infectious Diseases"/>
            <person name="Earl A."/>
            <person name="Manson A."/>
            <person name="Schwartman J."/>
            <person name="Gilmore M."/>
            <person name="Abouelleil A."/>
            <person name="Cao P."/>
            <person name="Chapman S."/>
            <person name="Cusick C."/>
            <person name="Shea T."/>
            <person name="Young S."/>
            <person name="Neafsey D."/>
            <person name="Nusbaum C."/>
            <person name="Birren B."/>
        </authorList>
    </citation>
    <scope>NUCLEOTIDE SEQUENCE [LARGE SCALE GENOMIC DNA]</scope>
    <source>
        <strain evidence="1 2">7H8_DIV0219</strain>
    </source>
</reference>